<dbReference type="RefSeq" id="WP_006304033.1">
    <property type="nucleotide sequence ID" value="NZ_AEDQ01000017.1"/>
</dbReference>
<comment type="cofactor">
    <cofactor evidence="1 4">
        <name>pyridoxal 5'-phosphate</name>
        <dbReference type="ChEBI" id="CHEBI:597326"/>
    </cofactor>
</comment>
<accession>A0ABN0B0H2</accession>
<dbReference type="PROSITE" id="PS00395">
    <property type="entry name" value="ALANINE_RACEMASE"/>
    <property type="match status" value="1"/>
</dbReference>
<comment type="similarity">
    <text evidence="4">Belongs to the alanine racemase family.</text>
</comment>
<dbReference type="EC" id="5.1.1.1" evidence="4"/>
<evidence type="ECO:0000256" key="1">
    <source>
        <dbReference type="ARBA" id="ARBA00001933"/>
    </source>
</evidence>
<dbReference type="Pfam" id="PF00842">
    <property type="entry name" value="Ala_racemase_C"/>
    <property type="match status" value="1"/>
</dbReference>
<dbReference type="InterPro" id="IPR029066">
    <property type="entry name" value="PLP-binding_barrel"/>
</dbReference>
<comment type="pathway">
    <text evidence="4">Amino-acid biosynthesis; D-alanine biosynthesis; D-alanine from L-alanine: step 1/1.</text>
</comment>
<evidence type="ECO:0000313" key="7">
    <source>
        <dbReference type="Proteomes" id="UP000004431"/>
    </source>
</evidence>
<dbReference type="InterPro" id="IPR020622">
    <property type="entry name" value="Ala_racemase_pyridoxalP-BS"/>
</dbReference>
<proteinExistence type="inferred from homology"/>
<dbReference type="SUPFAM" id="SSF51419">
    <property type="entry name" value="PLP-binding barrel"/>
    <property type="match status" value="1"/>
</dbReference>
<sequence length="386" mass="42391">MQDISSLKRNAWMEVNLAAIRHNVRTIKSLMAPTCKLMAIVKADAYGHGAGVCARAMASAGAQQFGVATVQEALELRQSGIAQPIVLLSEPPVETIDLLLENDIMPGVTSSEFVLAYGECAIAHDMVGKYHLALDTGMTRIGIPAEDAVEFRRLVDFHRGIVCAGTYTHFATADTIGDWDFRRQVQRFTDAIRALHEAKLYPGIVHCDNTAATMLYPDIQFDMCRVGIALYGIHPAESTVELAELEPAMSIRARITRVANPRIGDGVSYGMTYRVNTPYMQIATIPIGYADGLSRSLSGEMDVLVHGRRARQVGRICMDQCMFAYPLRSMTSSTMAPELAVGDVVTIMGSDKDEYISADEIGQLRHTIAYEVLCNFSARLERVYVS</sequence>
<dbReference type="CDD" id="cd00430">
    <property type="entry name" value="PLPDE_III_AR"/>
    <property type="match status" value="1"/>
</dbReference>
<dbReference type="Pfam" id="PF01168">
    <property type="entry name" value="Ala_racemase_N"/>
    <property type="match status" value="1"/>
</dbReference>
<evidence type="ECO:0000256" key="2">
    <source>
        <dbReference type="ARBA" id="ARBA00022898"/>
    </source>
</evidence>
<dbReference type="InterPro" id="IPR001608">
    <property type="entry name" value="Ala_racemase_N"/>
</dbReference>
<keyword evidence="7" id="KW-1185">Reference proteome</keyword>
<reference evidence="6 7" key="1">
    <citation type="submission" date="2010-08" db="EMBL/GenBank/DDBJ databases">
        <authorList>
            <person name="Durkin A.S."/>
            <person name="Madupu R."/>
            <person name="Torralba M."/>
            <person name="Gillis M."/>
            <person name="Methe B."/>
            <person name="Sutton G."/>
            <person name="Nelson K.E."/>
        </authorList>
    </citation>
    <scope>NUCLEOTIDE SEQUENCE [LARGE SCALE GENOMIC DNA]</scope>
    <source>
        <strain evidence="6 7">PB189-T1-4</strain>
    </source>
</reference>
<dbReference type="Proteomes" id="UP000004431">
    <property type="component" value="Unassembled WGS sequence"/>
</dbReference>
<dbReference type="InterPro" id="IPR011079">
    <property type="entry name" value="Ala_racemase_C"/>
</dbReference>
<comment type="function">
    <text evidence="4">Catalyzes the interconversion of L-alanine and D-alanine. May also act on other amino acids.</text>
</comment>
<keyword evidence="3 4" id="KW-0413">Isomerase</keyword>
<dbReference type="InterPro" id="IPR000821">
    <property type="entry name" value="Ala_racemase"/>
</dbReference>
<feature type="active site" description="Proton acceptor; specific for L-alanine" evidence="4">
    <location>
        <position position="269"/>
    </location>
</feature>
<evidence type="ECO:0000259" key="5">
    <source>
        <dbReference type="SMART" id="SM01005"/>
    </source>
</evidence>
<evidence type="ECO:0000313" key="6">
    <source>
        <dbReference type="EMBL" id="EFL44321.1"/>
    </source>
</evidence>
<feature type="active site" description="Proton acceptor; specific for D-alanine" evidence="4">
    <location>
        <position position="42"/>
    </location>
</feature>
<dbReference type="InterPro" id="IPR009006">
    <property type="entry name" value="Ala_racemase/Decarboxylase_C"/>
</dbReference>
<dbReference type="SMART" id="SM01005">
    <property type="entry name" value="Ala_racemase_C"/>
    <property type="match status" value="1"/>
</dbReference>
<organism evidence="6 7">
    <name type="scientific">Fannyhessea vaginae PB189-T1-4</name>
    <dbReference type="NCBI Taxonomy" id="866774"/>
    <lineage>
        <taxon>Bacteria</taxon>
        <taxon>Bacillati</taxon>
        <taxon>Actinomycetota</taxon>
        <taxon>Coriobacteriia</taxon>
        <taxon>Coriobacteriales</taxon>
        <taxon>Atopobiaceae</taxon>
        <taxon>Fannyhessea</taxon>
    </lineage>
</organism>
<dbReference type="Gene3D" id="2.40.37.10">
    <property type="entry name" value="Lyase, Ornithine Decarboxylase, Chain A, domain 1"/>
    <property type="match status" value="1"/>
</dbReference>
<dbReference type="SUPFAM" id="SSF50621">
    <property type="entry name" value="Alanine racemase C-terminal domain-like"/>
    <property type="match status" value="1"/>
</dbReference>
<feature type="domain" description="Alanine racemase C-terminal" evidence="5">
    <location>
        <begin position="248"/>
        <end position="385"/>
    </location>
</feature>
<feature type="binding site" evidence="4">
    <location>
        <position position="318"/>
    </location>
    <ligand>
        <name>substrate</name>
    </ligand>
</feature>
<dbReference type="GO" id="GO:0008784">
    <property type="term" value="F:alanine racemase activity"/>
    <property type="evidence" value="ECO:0007669"/>
    <property type="project" value="UniProtKB-EC"/>
</dbReference>
<dbReference type="Gene3D" id="3.20.20.10">
    <property type="entry name" value="Alanine racemase"/>
    <property type="match status" value="1"/>
</dbReference>
<comment type="caution">
    <text evidence="6">The sequence shown here is derived from an EMBL/GenBank/DDBJ whole genome shotgun (WGS) entry which is preliminary data.</text>
</comment>
<dbReference type="NCBIfam" id="TIGR00492">
    <property type="entry name" value="alr"/>
    <property type="match status" value="1"/>
</dbReference>
<gene>
    <name evidence="6" type="primary">alr</name>
    <name evidence="6" type="ORF">HMPREF9248_0912</name>
</gene>
<dbReference type="HAMAP" id="MF_01201">
    <property type="entry name" value="Ala_racemase"/>
    <property type="match status" value="1"/>
</dbReference>
<evidence type="ECO:0000256" key="3">
    <source>
        <dbReference type="ARBA" id="ARBA00023235"/>
    </source>
</evidence>
<dbReference type="PANTHER" id="PTHR30511">
    <property type="entry name" value="ALANINE RACEMASE"/>
    <property type="match status" value="1"/>
</dbReference>
<name>A0ABN0B0H2_9ACTN</name>
<keyword evidence="2 4" id="KW-0663">Pyridoxal phosphate</keyword>
<feature type="binding site" evidence="4">
    <location>
        <position position="140"/>
    </location>
    <ligand>
        <name>substrate</name>
    </ligand>
</feature>
<dbReference type="EMBL" id="AEDQ01000017">
    <property type="protein sequence ID" value="EFL44321.1"/>
    <property type="molecule type" value="Genomic_DNA"/>
</dbReference>
<feature type="modified residue" description="N6-(pyridoxal phosphate)lysine" evidence="4">
    <location>
        <position position="42"/>
    </location>
</feature>
<comment type="catalytic activity">
    <reaction evidence="4">
        <text>L-alanine = D-alanine</text>
        <dbReference type="Rhea" id="RHEA:20249"/>
        <dbReference type="ChEBI" id="CHEBI:57416"/>
        <dbReference type="ChEBI" id="CHEBI:57972"/>
        <dbReference type="EC" id="5.1.1.1"/>
    </reaction>
</comment>
<evidence type="ECO:0000256" key="4">
    <source>
        <dbReference type="HAMAP-Rule" id="MF_01201"/>
    </source>
</evidence>
<dbReference type="PRINTS" id="PR00992">
    <property type="entry name" value="ALARACEMASE"/>
</dbReference>
<protein>
    <recommendedName>
        <fullName evidence="4">Alanine racemase</fullName>
        <ecNumber evidence="4">5.1.1.1</ecNumber>
    </recommendedName>
</protein>
<dbReference type="PANTHER" id="PTHR30511:SF0">
    <property type="entry name" value="ALANINE RACEMASE, CATABOLIC-RELATED"/>
    <property type="match status" value="1"/>
</dbReference>